<dbReference type="AlphaFoldDB" id="A0A383F538"/>
<dbReference type="EMBL" id="UINC01231662">
    <property type="protein sequence ID" value="SVE64292.1"/>
    <property type="molecule type" value="Genomic_DNA"/>
</dbReference>
<accession>A0A383F538</accession>
<name>A0A383F538_9ZZZZ</name>
<protein>
    <submittedName>
        <fullName evidence="1">Uncharacterized protein</fullName>
    </submittedName>
</protein>
<gene>
    <name evidence="1" type="ORF">METZ01_LOCUS517146</name>
</gene>
<proteinExistence type="predicted"/>
<sequence length="33" mass="4178">MTDTHTDIQTDRQTKFLKRFPIFFTFYKDIQFF</sequence>
<reference evidence="1" key="1">
    <citation type="submission" date="2018-05" db="EMBL/GenBank/DDBJ databases">
        <authorList>
            <person name="Lanie J.A."/>
            <person name="Ng W.-L."/>
            <person name="Kazmierczak K.M."/>
            <person name="Andrzejewski T.M."/>
            <person name="Davidsen T.M."/>
            <person name="Wayne K.J."/>
            <person name="Tettelin H."/>
            <person name="Glass J.I."/>
            <person name="Rusch D."/>
            <person name="Podicherti R."/>
            <person name="Tsui H.-C.T."/>
            <person name="Winkler M.E."/>
        </authorList>
    </citation>
    <scope>NUCLEOTIDE SEQUENCE</scope>
</reference>
<evidence type="ECO:0000313" key="1">
    <source>
        <dbReference type="EMBL" id="SVE64292.1"/>
    </source>
</evidence>
<organism evidence="1">
    <name type="scientific">marine metagenome</name>
    <dbReference type="NCBI Taxonomy" id="408172"/>
    <lineage>
        <taxon>unclassified sequences</taxon>
        <taxon>metagenomes</taxon>
        <taxon>ecological metagenomes</taxon>
    </lineage>
</organism>